<keyword evidence="4" id="KW-1185">Reference proteome</keyword>
<dbReference type="RefSeq" id="WP_003346625.1">
    <property type="nucleotide sequence ID" value="NZ_ADWW01000001.1"/>
</dbReference>
<keyword evidence="2" id="KW-0812">Transmembrane</keyword>
<dbReference type="EMBL" id="CP007739">
    <property type="protein sequence ID" value="AIE61453.1"/>
    <property type="molecule type" value="Genomic_DNA"/>
</dbReference>
<name>I3EBA1_BACMM</name>
<accession>I3EBA1</accession>
<keyword evidence="2" id="KW-0472">Membrane</keyword>
<proteinExistence type="predicted"/>
<dbReference type="AlphaFoldDB" id="I3EBA1"/>
<dbReference type="OrthoDB" id="2631946at2"/>
<feature type="region of interest" description="Disordered" evidence="1">
    <location>
        <begin position="125"/>
        <end position="165"/>
    </location>
</feature>
<sequence>MPLMREIWTPLKWMGIRYYQDENGFYYRKAGNSHRKKVRPFWKMKRIILGVPLLILLGLGLIGGYRIGMNIASEKMMNEITSQISKEDIHHLLQDENVQGIIVKELGPKEAKKLLGKQLEVNPLNKESLNNESNKSSDPSKGASSNVAQKEKEQPINGQQKAMVQKEKKQLTNMDQKEKKQFPNSEQLMFRSREEAMKFLLSKFSMSELTEFARMAEGGLTPEEKAKIKEAITKRLTPEEYNALKVYAFIELSKRNGQ</sequence>
<dbReference type="Proteomes" id="UP000027602">
    <property type="component" value="Chromosome"/>
</dbReference>
<feature type="transmembrane region" description="Helical" evidence="2">
    <location>
        <begin position="47"/>
        <end position="68"/>
    </location>
</feature>
<dbReference type="KEGG" id="bmet:BMMGA3_15490"/>
<evidence type="ECO:0000313" key="4">
    <source>
        <dbReference type="Proteomes" id="UP000027602"/>
    </source>
</evidence>
<organism evidence="3 4">
    <name type="scientific">Bacillus methanolicus (strain MGA3 / ATCC 53907)</name>
    <dbReference type="NCBI Taxonomy" id="796606"/>
    <lineage>
        <taxon>Bacteria</taxon>
        <taxon>Bacillati</taxon>
        <taxon>Bacillota</taxon>
        <taxon>Bacilli</taxon>
        <taxon>Bacillales</taxon>
        <taxon>Bacillaceae</taxon>
        <taxon>Bacillus</taxon>
    </lineage>
</organism>
<gene>
    <name evidence="3" type="ORF">BMMGA3_15490</name>
</gene>
<evidence type="ECO:0000256" key="1">
    <source>
        <dbReference type="SAM" id="MobiDB-lite"/>
    </source>
</evidence>
<evidence type="ECO:0000313" key="3">
    <source>
        <dbReference type="EMBL" id="AIE61453.1"/>
    </source>
</evidence>
<reference evidence="3 4" key="1">
    <citation type="journal article" date="2015" name="BMC Genomics">
        <title>Transcriptome analysis of thermophilic methylotrophic Bacillus methanolicus MGA3 using RNA-sequencing provides detailed insights into its previously uncharted transcriptional landscape.</title>
        <authorList>
            <person name="Irla M."/>
            <person name="Neshat A."/>
            <person name="Brautaset T."/>
            <person name="Ruckert C."/>
            <person name="Kalinowski J."/>
            <person name="Wendisch V.F."/>
        </authorList>
    </citation>
    <scope>NUCLEOTIDE SEQUENCE [LARGE SCALE GENOMIC DNA]</scope>
    <source>
        <strain evidence="4">MGA3 / ATCC 53907</strain>
    </source>
</reference>
<protein>
    <submittedName>
        <fullName evidence="3">Putative membrane protein</fullName>
    </submittedName>
</protein>
<keyword evidence="2" id="KW-1133">Transmembrane helix</keyword>
<dbReference type="HOGENOM" id="CLU_1076274_0_0_9"/>
<dbReference type="eggNOG" id="ENOG5033GWE">
    <property type="taxonomic scope" value="Bacteria"/>
</dbReference>
<evidence type="ECO:0000256" key="2">
    <source>
        <dbReference type="SAM" id="Phobius"/>
    </source>
</evidence>
<feature type="compositionally biased region" description="Low complexity" evidence="1">
    <location>
        <begin position="125"/>
        <end position="137"/>
    </location>
</feature>